<sequence length="442" mass="49847">MVGLQSPNGMELDNTRSSQTELEELKVMASLGCATQVEFVTKMEELVECATIVSAIEEATKWARQAAAREQLDGSRVEEVLAEDTQSARKGLRLLMGELFGSLLHEVPQAKLVRQKALLKAKLTDKAKAQADRQTRRLVALGKLRQLRKAETQTVAEFCVELERLSAKAYPEMDEVALATTRAQQLYGQLVHWPESYHLLEAMEEQDDSTYDNLKEAAMRVERRRLTLETVKESRFRGGNGEYRETWPQRRQEADQEDKQRATGKWGSQREGPSTRAGGDDPQEQVRDLRGRCFRCNERGHRAKECKYTNREELGSRAVGVEDQLQRLTKRGCQEKSSEDKSTNVGLSPFGSRCTTRVEISGRVWTALLDTGSEIFIMPIGIFYQIKKDGGTLQEVPLDPSKRILDASGRCMRFSAIVEVPLKECGKKPMFGCTCANEKAIY</sequence>
<dbReference type="PROSITE" id="PS50158">
    <property type="entry name" value="ZF_CCHC"/>
    <property type="match status" value="1"/>
</dbReference>
<dbReference type="EMBL" id="JOJR01000897">
    <property type="protein sequence ID" value="RCN33571.1"/>
    <property type="molecule type" value="Genomic_DNA"/>
</dbReference>
<accession>A0A368FMW7</accession>
<keyword evidence="1" id="KW-0863">Zinc-finger</keyword>
<evidence type="ECO:0000259" key="3">
    <source>
        <dbReference type="PROSITE" id="PS50158"/>
    </source>
</evidence>
<evidence type="ECO:0000256" key="1">
    <source>
        <dbReference type="PROSITE-ProRule" id="PRU00047"/>
    </source>
</evidence>
<dbReference type="SUPFAM" id="SSF57756">
    <property type="entry name" value="Retrovirus zinc finger-like domains"/>
    <property type="match status" value="1"/>
</dbReference>
<reference evidence="4 5" key="1">
    <citation type="submission" date="2014-10" db="EMBL/GenBank/DDBJ databases">
        <title>Draft genome of the hookworm Ancylostoma caninum.</title>
        <authorList>
            <person name="Mitreva M."/>
        </authorList>
    </citation>
    <scope>NUCLEOTIDE SEQUENCE [LARGE SCALE GENOMIC DNA]</scope>
    <source>
        <strain evidence="4 5">Baltimore</strain>
    </source>
</reference>
<dbReference type="InterPro" id="IPR001878">
    <property type="entry name" value="Znf_CCHC"/>
</dbReference>
<dbReference type="OrthoDB" id="5874850at2759"/>
<keyword evidence="1" id="KW-0862">Zinc</keyword>
<feature type="domain" description="CCHC-type" evidence="3">
    <location>
        <begin position="292"/>
        <end position="307"/>
    </location>
</feature>
<dbReference type="InterPro" id="IPR036875">
    <property type="entry name" value="Znf_CCHC_sf"/>
</dbReference>
<comment type="caution">
    <text evidence="4">The sequence shown here is derived from an EMBL/GenBank/DDBJ whole genome shotgun (WGS) entry which is preliminary data.</text>
</comment>
<dbReference type="GO" id="GO:0019899">
    <property type="term" value="F:enzyme binding"/>
    <property type="evidence" value="ECO:0007669"/>
    <property type="project" value="UniProtKB-ARBA"/>
</dbReference>
<keyword evidence="5" id="KW-1185">Reference proteome</keyword>
<evidence type="ECO:0000313" key="4">
    <source>
        <dbReference type="EMBL" id="RCN33571.1"/>
    </source>
</evidence>
<feature type="compositionally biased region" description="Basic and acidic residues" evidence="2">
    <location>
        <begin position="235"/>
        <end position="261"/>
    </location>
</feature>
<feature type="region of interest" description="Disordered" evidence="2">
    <location>
        <begin position="235"/>
        <end position="285"/>
    </location>
</feature>
<dbReference type="AlphaFoldDB" id="A0A368FMW7"/>
<dbReference type="SMART" id="SM00343">
    <property type="entry name" value="ZnF_C2HC"/>
    <property type="match status" value="1"/>
</dbReference>
<organism evidence="4 5">
    <name type="scientific">Ancylostoma caninum</name>
    <name type="common">Dog hookworm</name>
    <dbReference type="NCBI Taxonomy" id="29170"/>
    <lineage>
        <taxon>Eukaryota</taxon>
        <taxon>Metazoa</taxon>
        <taxon>Ecdysozoa</taxon>
        <taxon>Nematoda</taxon>
        <taxon>Chromadorea</taxon>
        <taxon>Rhabditida</taxon>
        <taxon>Rhabditina</taxon>
        <taxon>Rhabditomorpha</taxon>
        <taxon>Strongyloidea</taxon>
        <taxon>Ancylostomatidae</taxon>
        <taxon>Ancylostomatinae</taxon>
        <taxon>Ancylostoma</taxon>
    </lineage>
</organism>
<name>A0A368FMW7_ANCCA</name>
<keyword evidence="1" id="KW-0479">Metal-binding</keyword>
<dbReference type="Pfam" id="PF00098">
    <property type="entry name" value="zf-CCHC"/>
    <property type="match status" value="1"/>
</dbReference>
<dbReference type="STRING" id="29170.A0A368FMW7"/>
<proteinExistence type="predicted"/>
<protein>
    <recommendedName>
        <fullName evidence="3">CCHC-type domain-containing protein</fullName>
    </recommendedName>
</protein>
<evidence type="ECO:0000256" key="2">
    <source>
        <dbReference type="SAM" id="MobiDB-lite"/>
    </source>
</evidence>
<dbReference type="GO" id="GO:0005737">
    <property type="term" value="C:cytoplasm"/>
    <property type="evidence" value="ECO:0007669"/>
    <property type="project" value="UniProtKB-ARBA"/>
</dbReference>
<dbReference type="GO" id="GO:0003676">
    <property type="term" value="F:nucleic acid binding"/>
    <property type="evidence" value="ECO:0007669"/>
    <property type="project" value="InterPro"/>
</dbReference>
<dbReference type="GO" id="GO:0008270">
    <property type="term" value="F:zinc ion binding"/>
    <property type="evidence" value="ECO:0007669"/>
    <property type="project" value="UniProtKB-KW"/>
</dbReference>
<dbReference type="Proteomes" id="UP000252519">
    <property type="component" value="Unassembled WGS sequence"/>
</dbReference>
<evidence type="ECO:0000313" key="5">
    <source>
        <dbReference type="Proteomes" id="UP000252519"/>
    </source>
</evidence>
<dbReference type="Gene3D" id="4.10.60.10">
    <property type="entry name" value="Zinc finger, CCHC-type"/>
    <property type="match status" value="1"/>
</dbReference>
<gene>
    <name evidence="4" type="ORF">ANCCAN_20593</name>
</gene>